<organism evidence="1 2">
    <name type="scientific">Choanephora cucurbitarum</name>
    <dbReference type="NCBI Taxonomy" id="101091"/>
    <lineage>
        <taxon>Eukaryota</taxon>
        <taxon>Fungi</taxon>
        <taxon>Fungi incertae sedis</taxon>
        <taxon>Mucoromycota</taxon>
        <taxon>Mucoromycotina</taxon>
        <taxon>Mucoromycetes</taxon>
        <taxon>Mucorales</taxon>
        <taxon>Mucorineae</taxon>
        <taxon>Choanephoraceae</taxon>
        <taxon>Choanephoroideae</taxon>
        <taxon>Choanephora</taxon>
    </lineage>
</organism>
<sequence>MSPADRTPRQRRFRPNFVNPLLVQLSMSMANESPSKNIGSVASTIGETTENKPASIGTQMVGPAQEEHAYMDLPYDDQKILESAFDAFELTGDEFLWDNIPMADQNDPMDLDDQTDIMSEVPSAIDMNVKVLVNLFTPTELDDILFLDTCRKTGQSVNGSAQFQKFFNYYLKRRG</sequence>
<dbReference type="AlphaFoldDB" id="A0A1C7MW08"/>
<reference evidence="1 2" key="1">
    <citation type="submission" date="2016-03" db="EMBL/GenBank/DDBJ databases">
        <title>Choanephora cucurbitarum.</title>
        <authorList>
            <person name="Min B."/>
            <person name="Park H."/>
            <person name="Park J.-H."/>
            <person name="Shin H.-D."/>
            <person name="Choi I.-G."/>
        </authorList>
    </citation>
    <scope>NUCLEOTIDE SEQUENCE [LARGE SCALE GENOMIC DNA]</scope>
    <source>
        <strain evidence="1 2">KUS-F28377</strain>
    </source>
</reference>
<evidence type="ECO:0000313" key="1">
    <source>
        <dbReference type="EMBL" id="OBZ80987.1"/>
    </source>
</evidence>
<dbReference type="InParanoid" id="A0A1C7MW08"/>
<comment type="caution">
    <text evidence="1">The sequence shown here is derived from an EMBL/GenBank/DDBJ whole genome shotgun (WGS) entry which is preliminary data.</text>
</comment>
<keyword evidence="2" id="KW-1185">Reference proteome</keyword>
<name>A0A1C7MW08_9FUNG</name>
<gene>
    <name evidence="1" type="ORF">A0J61_10963</name>
</gene>
<proteinExistence type="predicted"/>
<dbReference type="Proteomes" id="UP000093000">
    <property type="component" value="Unassembled WGS sequence"/>
</dbReference>
<accession>A0A1C7MW08</accession>
<evidence type="ECO:0000313" key="2">
    <source>
        <dbReference type="Proteomes" id="UP000093000"/>
    </source>
</evidence>
<feature type="non-terminal residue" evidence="1">
    <location>
        <position position="175"/>
    </location>
</feature>
<protein>
    <submittedName>
        <fullName evidence="1">Uncharacterized protein</fullName>
    </submittedName>
</protein>
<dbReference type="EMBL" id="LUGH01001543">
    <property type="protein sequence ID" value="OBZ80987.1"/>
    <property type="molecule type" value="Genomic_DNA"/>
</dbReference>